<dbReference type="Gene3D" id="1.10.10.10">
    <property type="entry name" value="Winged helix-like DNA-binding domain superfamily/Winged helix DNA-binding domain"/>
    <property type="match status" value="1"/>
</dbReference>
<keyword evidence="2" id="KW-0805">Transcription regulation</keyword>
<reference evidence="6 7" key="1">
    <citation type="submission" date="2014-03" db="EMBL/GenBank/DDBJ databases">
        <title>Genomics of Bifidobacteria.</title>
        <authorList>
            <person name="Ventura M."/>
            <person name="Milani C."/>
            <person name="Lugli G.A."/>
        </authorList>
    </citation>
    <scope>NUCLEOTIDE SEQUENCE [LARGE SCALE GENOMIC DNA]</scope>
    <source>
        <strain evidence="6 7">LMG 11597</strain>
    </source>
</reference>
<dbReference type="InterPro" id="IPR005119">
    <property type="entry name" value="LysR_subst-bd"/>
</dbReference>
<gene>
    <name evidence="6" type="ORF">BISU_2158</name>
</gene>
<evidence type="ECO:0000313" key="6">
    <source>
        <dbReference type="EMBL" id="KFI98957.1"/>
    </source>
</evidence>
<dbReference type="EMBL" id="JGZR01000016">
    <property type="protein sequence ID" value="KFI98957.1"/>
    <property type="molecule type" value="Genomic_DNA"/>
</dbReference>
<dbReference type="CDD" id="cd05466">
    <property type="entry name" value="PBP2_LTTR_substrate"/>
    <property type="match status" value="1"/>
</dbReference>
<keyword evidence="3" id="KW-0238">DNA-binding</keyword>
<dbReference type="Gene3D" id="3.40.190.290">
    <property type="match status" value="1"/>
</dbReference>
<comment type="similarity">
    <text evidence="1">Belongs to the LysR transcriptional regulatory family.</text>
</comment>
<dbReference type="GO" id="GO:0003677">
    <property type="term" value="F:DNA binding"/>
    <property type="evidence" value="ECO:0007669"/>
    <property type="project" value="UniProtKB-KW"/>
</dbReference>
<name>A0A087DTV7_9BIFI</name>
<sequence>MLLRHGYTCAWLFFAVSEERSFSAAAARCRVAQPSLSRQIAGLERELGERLFIRSRDGAALTEAGETLVPYARAALSAIEHAHDAFAERTGLLTGTLRIGVVNGTANTRIPACAAALHRAHPGVRITMADGTSRTLIQAVRTRELDLAVAVSEVTPLPEDLDSITVMMDEVVAVAISGGFPQASGVSWPDLAGCPIISYTHESALAELVDAARGDHRIDLICATNDPLLHVAMARQGAGIALTAASMLPAAVNSAAADSASAASAASVASSIPAADTSADDISSFSVSDTAADVAASIGAIDGANMHNELGIRHFNPPLTFRKRLIWRRGAASGPSIRAFLNQVSKSDA</sequence>
<dbReference type="eggNOG" id="COG0583">
    <property type="taxonomic scope" value="Bacteria"/>
</dbReference>
<keyword evidence="4" id="KW-0804">Transcription</keyword>
<dbReference type="InterPro" id="IPR050950">
    <property type="entry name" value="HTH-type_LysR_regulators"/>
</dbReference>
<dbReference type="FunFam" id="1.10.10.10:FF:000001">
    <property type="entry name" value="LysR family transcriptional regulator"/>
    <property type="match status" value="1"/>
</dbReference>
<dbReference type="Pfam" id="PF03466">
    <property type="entry name" value="LysR_substrate"/>
    <property type="match status" value="1"/>
</dbReference>
<evidence type="ECO:0000256" key="2">
    <source>
        <dbReference type="ARBA" id="ARBA00023015"/>
    </source>
</evidence>
<evidence type="ECO:0000256" key="3">
    <source>
        <dbReference type="ARBA" id="ARBA00023125"/>
    </source>
</evidence>
<dbReference type="SUPFAM" id="SSF46785">
    <property type="entry name" value="Winged helix' DNA-binding domain"/>
    <property type="match status" value="1"/>
</dbReference>
<dbReference type="STRING" id="77635.BISU_2158"/>
<evidence type="ECO:0000256" key="1">
    <source>
        <dbReference type="ARBA" id="ARBA00009437"/>
    </source>
</evidence>
<dbReference type="OrthoDB" id="3181812at2"/>
<dbReference type="GO" id="GO:0005829">
    <property type="term" value="C:cytosol"/>
    <property type="evidence" value="ECO:0007669"/>
    <property type="project" value="TreeGrafter"/>
</dbReference>
<evidence type="ECO:0000313" key="7">
    <source>
        <dbReference type="Proteomes" id="UP000029055"/>
    </source>
</evidence>
<dbReference type="InterPro" id="IPR036388">
    <property type="entry name" value="WH-like_DNA-bd_sf"/>
</dbReference>
<dbReference type="AlphaFoldDB" id="A0A087DTV7"/>
<dbReference type="PROSITE" id="PS50931">
    <property type="entry name" value="HTH_LYSR"/>
    <property type="match status" value="1"/>
</dbReference>
<evidence type="ECO:0000256" key="4">
    <source>
        <dbReference type="ARBA" id="ARBA00023163"/>
    </source>
</evidence>
<evidence type="ECO:0000259" key="5">
    <source>
        <dbReference type="PROSITE" id="PS50931"/>
    </source>
</evidence>
<dbReference type="RefSeq" id="WP_024463565.1">
    <property type="nucleotide sequence ID" value="NZ_CP062939.1"/>
</dbReference>
<feature type="domain" description="HTH lysR-type" evidence="5">
    <location>
        <begin position="15"/>
        <end position="62"/>
    </location>
</feature>
<accession>A0A087DTV7</accession>
<proteinExistence type="inferred from homology"/>
<organism evidence="6 7">
    <name type="scientific">Bifidobacterium subtile</name>
    <dbReference type="NCBI Taxonomy" id="77635"/>
    <lineage>
        <taxon>Bacteria</taxon>
        <taxon>Bacillati</taxon>
        <taxon>Actinomycetota</taxon>
        <taxon>Actinomycetes</taxon>
        <taxon>Bifidobacteriales</taxon>
        <taxon>Bifidobacteriaceae</taxon>
        <taxon>Bifidobacterium</taxon>
    </lineage>
</organism>
<dbReference type="InterPro" id="IPR000847">
    <property type="entry name" value="LysR_HTH_N"/>
</dbReference>
<keyword evidence="7" id="KW-1185">Reference proteome</keyword>
<dbReference type="SUPFAM" id="SSF53850">
    <property type="entry name" value="Periplasmic binding protein-like II"/>
    <property type="match status" value="1"/>
</dbReference>
<dbReference type="Proteomes" id="UP000029055">
    <property type="component" value="Unassembled WGS sequence"/>
</dbReference>
<dbReference type="PANTHER" id="PTHR30419">
    <property type="entry name" value="HTH-TYPE TRANSCRIPTIONAL REGULATOR YBHD"/>
    <property type="match status" value="1"/>
</dbReference>
<protein>
    <submittedName>
        <fullName evidence="6">LysR family transcriptional regulator</fullName>
    </submittedName>
</protein>
<dbReference type="PRINTS" id="PR00039">
    <property type="entry name" value="HTHLYSR"/>
</dbReference>
<dbReference type="InterPro" id="IPR036390">
    <property type="entry name" value="WH_DNA-bd_sf"/>
</dbReference>
<comment type="caution">
    <text evidence="6">The sequence shown here is derived from an EMBL/GenBank/DDBJ whole genome shotgun (WGS) entry which is preliminary data.</text>
</comment>
<dbReference type="GO" id="GO:0003700">
    <property type="term" value="F:DNA-binding transcription factor activity"/>
    <property type="evidence" value="ECO:0007669"/>
    <property type="project" value="InterPro"/>
</dbReference>
<dbReference type="Pfam" id="PF00126">
    <property type="entry name" value="HTH_1"/>
    <property type="match status" value="1"/>
</dbReference>